<feature type="domain" description="PurM-like N-terminal" evidence="16">
    <location>
        <begin position="62"/>
        <end position="165"/>
    </location>
</feature>
<dbReference type="AlphaFoldDB" id="A0A4Q2U960"/>
<comment type="pathway">
    <text evidence="2 15">Purine metabolism; IMP biosynthesis via de novo pathway; 5-amino-1-(5-phospho-D-ribosyl)imidazole from N(2)-formyl-N(1)-(5-phospho-D-ribosyl)glycinamide: step 2/2.</text>
</comment>
<accession>A0A4Q2U960</accession>
<dbReference type="GO" id="GO:0005524">
    <property type="term" value="F:ATP binding"/>
    <property type="evidence" value="ECO:0007669"/>
    <property type="project" value="UniProtKB-KW"/>
</dbReference>
<keyword evidence="19" id="KW-1185">Reference proteome</keyword>
<dbReference type="InterPro" id="IPR016188">
    <property type="entry name" value="PurM-like_N"/>
</dbReference>
<evidence type="ECO:0000313" key="19">
    <source>
        <dbReference type="Proteomes" id="UP000290759"/>
    </source>
</evidence>
<dbReference type="FunFam" id="3.90.650.10:FF:000011">
    <property type="entry name" value="Phosphoribosylformylglycinamidine cyclo-ligase"/>
    <property type="match status" value="1"/>
</dbReference>
<keyword evidence="7 15" id="KW-0436">Ligase</keyword>
<dbReference type="EC" id="6.3.3.1" evidence="4 15"/>
<dbReference type="InterPro" id="IPR036676">
    <property type="entry name" value="PurM-like_C_sf"/>
</dbReference>
<reference evidence="18 19" key="2">
    <citation type="submission" date="2019-02" db="EMBL/GenBank/DDBJ databases">
        <title>'Lichenibacterium ramalinii' gen. nov. sp. nov., 'Lichenibacterium minor' gen. nov. sp. nov.</title>
        <authorList>
            <person name="Pankratov T."/>
        </authorList>
    </citation>
    <scope>NUCLEOTIDE SEQUENCE [LARGE SCALE GENOMIC DNA]</scope>
    <source>
        <strain evidence="18 19">RmlP026</strain>
    </source>
</reference>
<evidence type="ECO:0000256" key="8">
    <source>
        <dbReference type="ARBA" id="ARBA00022741"/>
    </source>
</evidence>
<comment type="similarity">
    <text evidence="3 15">Belongs to the AIR synthase family.</text>
</comment>
<evidence type="ECO:0000256" key="5">
    <source>
        <dbReference type="ARBA" id="ARBA00020367"/>
    </source>
</evidence>
<evidence type="ECO:0000256" key="13">
    <source>
        <dbReference type="ARBA" id="ARBA00033093"/>
    </source>
</evidence>
<evidence type="ECO:0000256" key="4">
    <source>
        <dbReference type="ARBA" id="ARBA00013047"/>
    </source>
</evidence>
<feature type="domain" description="PurM-like C-terminal" evidence="17">
    <location>
        <begin position="178"/>
        <end position="343"/>
    </location>
</feature>
<keyword evidence="8 15" id="KW-0547">Nucleotide-binding</keyword>
<dbReference type="FunFam" id="3.30.1330.10:FF:000001">
    <property type="entry name" value="Phosphoribosylformylglycinamidine cyclo-ligase"/>
    <property type="match status" value="1"/>
</dbReference>
<dbReference type="Pfam" id="PF02769">
    <property type="entry name" value="AIRS_C"/>
    <property type="match status" value="1"/>
</dbReference>
<name>A0A4Q2U960_9HYPH</name>
<dbReference type="NCBIfam" id="TIGR00878">
    <property type="entry name" value="purM"/>
    <property type="match status" value="1"/>
</dbReference>
<dbReference type="GO" id="GO:0046084">
    <property type="term" value="P:adenine biosynthetic process"/>
    <property type="evidence" value="ECO:0007669"/>
    <property type="project" value="TreeGrafter"/>
</dbReference>
<dbReference type="UniPathway" id="UPA00074">
    <property type="reaction ID" value="UER00129"/>
</dbReference>
<evidence type="ECO:0000256" key="14">
    <source>
        <dbReference type="ARBA" id="ARBA00049057"/>
    </source>
</evidence>
<comment type="catalytic activity">
    <reaction evidence="14 15">
        <text>2-formamido-N(1)-(5-O-phospho-beta-D-ribosyl)acetamidine + ATP = 5-amino-1-(5-phospho-beta-D-ribosyl)imidazole + ADP + phosphate + H(+)</text>
        <dbReference type="Rhea" id="RHEA:23032"/>
        <dbReference type="ChEBI" id="CHEBI:15378"/>
        <dbReference type="ChEBI" id="CHEBI:30616"/>
        <dbReference type="ChEBI" id="CHEBI:43474"/>
        <dbReference type="ChEBI" id="CHEBI:137981"/>
        <dbReference type="ChEBI" id="CHEBI:147287"/>
        <dbReference type="ChEBI" id="CHEBI:456216"/>
        <dbReference type="EC" id="6.3.3.1"/>
    </reaction>
</comment>
<organism evidence="18 19">
    <name type="scientific">Lichenibacterium minor</name>
    <dbReference type="NCBI Taxonomy" id="2316528"/>
    <lineage>
        <taxon>Bacteria</taxon>
        <taxon>Pseudomonadati</taxon>
        <taxon>Pseudomonadota</taxon>
        <taxon>Alphaproteobacteria</taxon>
        <taxon>Hyphomicrobiales</taxon>
        <taxon>Lichenihabitantaceae</taxon>
        <taxon>Lichenibacterium</taxon>
    </lineage>
</organism>
<protein>
    <recommendedName>
        <fullName evidence="5 15">Phosphoribosylformylglycinamidine cyclo-ligase</fullName>
        <ecNumber evidence="4 15">6.3.3.1</ecNumber>
    </recommendedName>
    <alternativeName>
        <fullName evidence="12 15">AIR synthase</fullName>
    </alternativeName>
    <alternativeName>
        <fullName evidence="13 15">AIRS</fullName>
    </alternativeName>
    <alternativeName>
        <fullName evidence="11 15">Phosphoribosyl-aminoimidazole synthetase</fullName>
    </alternativeName>
</protein>
<comment type="subcellular location">
    <subcellularLocation>
        <location evidence="1 15">Cytoplasm</location>
    </subcellularLocation>
</comment>
<keyword evidence="9 15" id="KW-0658">Purine biosynthesis</keyword>
<dbReference type="PANTHER" id="PTHR10520">
    <property type="entry name" value="TRIFUNCTIONAL PURINE BIOSYNTHETIC PROTEIN ADENOSINE-3-RELATED"/>
    <property type="match status" value="1"/>
</dbReference>
<evidence type="ECO:0000256" key="12">
    <source>
        <dbReference type="ARBA" id="ARBA00032931"/>
    </source>
</evidence>
<evidence type="ECO:0000256" key="10">
    <source>
        <dbReference type="ARBA" id="ARBA00022840"/>
    </source>
</evidence>
<comment type="caution">
    <text evidence="18">The sequence shown here is derived from an EMBL/GenBank/DDBJ whole genome shotgun (WGS) entry which is preliminary data.</text>
</comment>
<evidence type="ECO:0000256" key="2">
    <source>
        <dbReference type="ARBA" id="ARBA00004686"/>
    </source>
</evidence>
<dbReference type="GO" id="GO:0006189">
    <property type="term" value="P:'de novo' IMP biosynthetic process"/>
    <property type="evidence" value="ECO:0007669"/>
    <property type="project" value="UniProtKB-UniRule"/>
</dbReference>
<evidence type="ECO:0000256" key="9">
    <source>
        <dbReference type="ARBA" id="ARBA00022755"/>
    </source>
</evidence>
<dbReference type="SUPFAM" id="SSF55326">
    <property type="entry name" value="PurM N-terminal domain-like"/>
    <property type="match status" value="1"/>
</dbReference>
<keyword evidence="10 15" id="KW-0067">ATP-binding</keyword>
<sequence>MADPTNGLTYAEAGVDIDAGNRTVDLIRDSVRSTRRPGADAEIGGFGGLFDLKAAGFTDPILVAANDGVGTKVKIAYESGRNGEVGIDLVAMCVNDLVVQGAEPLFFLDYYATGRLDPAVAAGIVAGIAEGCRQAGCALIGGETAEMPGIYAGRAYDLAGFAVGAAERGTLLPRGVAAGDVILGLPSSGLHSNGFSLVRRIVELSGLAWDAPCPFADGATLAEGLLVPTRIYVKALLAALKRTDGIRALAHITGGGFVDNLPRVLPDGLGCTLDLDAVAVPPVFKWLAAQGGIAPAEMARTFNCGIGMAVVVAADRAAEVGAVLADVGAPAVRIGEITAGSGADRVVIRRHLAL</sequence>
<dbReference type="GO" id="GO:0004637">
    <property type="term" value="F:phosphoribosylamine-glycine ligase activity"/>
    <property type="evidence" value="ECO:0007669"/>
    <property type="project" value="TreeGrafter"/>
</dbReference>
<evidence type="ECO:0000259" key="16">
    <source>
        <dbReference type="Pfam" id="PF00586"/>
    </source>
</evidence>
<dbReference type="EMBL" id="QYBB01000013">
    <property type="protein sequence ID" value="RYC31546.1"/>
    <property type="molecule type" value="Genomic_DNA"/>
</dbReference>
<dbReference type="HAMAP" id="MF_00741">
    <property type="entry name" value="AIRS"/>
    <property type="match status" value="1"/>
</dbReference>
<dbReference type="GO" id="GO:0005829">
    <property type="term" value="C:cytosol"/>
    <property type="evidence" value="ECO:0007669"/>
    <property type="project" value="TreeGrafter"/>
</dbReference>
<dbReference type="RefSeq" id="WP_129227183.1">
    <property type="nucleotide sequence ID" value="NZ_QYBB01000013.1"/>
</dbReference>
<dbReference type="Gene3D" id="3.30.1330.10">
    <property type="entry name" value="PurM-like, N-terminal domain"/>
    <property type="match status" value="1"/>
</dbReference>
<dbReference type="CDD" id="cd02196">
    <property type="entry name" value="PurM"/>
    <property type="match status" value="1"/>
</dbReference>
<dbReference type="Proteomes" id="UP000290759">
    <property type="component" value="Unassembled WGS sequence"/>
</dbReference>
<proteinExistence type="inferred from homology"/>
<dbReference type="SUPFAM" id="SSF56042">
    <property type="entry name" value="PurM C-terminal domain-like"/>
    <property type="match status" value="1"/>
</dbReference>
<gene>
    <name evidence="15" type="primary">purM</name>
    <name evidence="18" type="ORF">D3273_12965</name>
</gene>
<evidence type="ECO:0000256" key="3">
    <source>
        <dbReference type="ARBA" id="ARBA00010280"/>
    </source>
</evidence>
<dbReference type="OrthoDB" id="9777881at2"/>
<evidence type="ECO:0000256" key="1">
    <source>
        <dbReference type="ARBA" id="ARBA00004496"/>
    </source>
</evidence>
<evidence type="ECO:0000259" key="17">
    <source>
        <dbReference type="Pfam" id="PF02769"/>
    </source>
</evidence>
<dbReference type="InterPro" id="IPR004733">
    <property type="entry name" value="PurM_cligase"/>
</dbReference>
<reference evidence="18 19" key="1">
    <citation type="submission" date="2018-12" db="EMBL/GenBank/DDBJ databases">
        <authorList>
            <person name="Grouzdev D.S."/>
            <person name="Krutkina M.S."/>
        </authorList>
    </citation>
    <scope>NUCLEOTIDE SEQUENCE [LARGE SCALE GENOMIC DNA]</scope>
    <source>
        <strain evidence="18 19">RmlP026</strain>
    </source>
</reference>
<evidence type="ECO:0000256" key="11">
    <source>
        <dbReference type="ARBA" id="ARBA00031908"/>
    </source>
</evidence>
<dbReference type="GO" id="GO:0004641">
    <property type="term" value="F:phosphoribosylformylglycinamidine cyclo-ligase activity"/>
    <property type="evidence" value="ECO:0007669"/>
    <property type="project" value="UniProtKB-UniRule"/>
</dbReference>
<evidence type="ECO:0000256" key="6">
    <source>
        <dbReference type="ARBA" id="ARBA00022490"/>
    </source>
</evidence>
<evidence type="ECO:0000256" key="15">
    <source>
        <dbReference type="HAMAP-Rule" id="MF_00741"/>
    </source>
</evidence>
<keyword evidence="6 15" id="KW-0963">Cytoplasm</keyword>
<dbReference type="PANTHER" id="PTHR10520:SF12">
    <property type="entry name" value="TRIFUNCTIONAL PURINE BIOSYNTHETIC PROTEIN ADENOSINE-3"/>
    <property type="match status" value="1"/>
</dbReference>
<dbReference type="InterPro" id="IPR010918">
    <property type="entry name" value="PurM-like_C_dom"/>
</dbReference>
<dbReference type="Pfam" id="PF00586">
    <property type="entry name" value="AIRS"/>
    <property type="match status" value="1"/>
</dbReference>
<dbReference type="InterPro" id="IPR036921">
    <property type="entry name" value="PurM-like_N_sf"/>
</dbReference>
<evidence type="ECO:0000256" key="7">
    <source>
        <dbReference type="ARBA" id="ARBA00022598"/>
    </source>
</evidence>
<evidence type="ECO:0000313" key="18">
    <source>
        <dbReference type="EMBL" id="RYC31546.1"/>
    </source>
</evidence>
<dbReference type="Gene3D" id="3.90.650.10">
    <property type="entry name" value="PurM-like C-terminal domain"/>
    <property type="match status" value="1"/>
</dbReference>